<reference evidence="6 7" key="1">
    <citation type="submission" date="2016-11" db="EMBL/GenBank/DDBJ databases">
        <authorList>
            <person name="Jaros S."/>
            <person name="Januszkiewicz K."/>
            <person name="Wedrychowicz H."/>
        </authorList>
    </citation>
    <scope>NUCLEOTIDE SEQUENCE [LARGE SCALE GENOMIC DNA]</scope>
    <source>
        <strain evidence="6 7">DSM 18772</strain>
    </source>
</reference>
<keyword evidence="2" id="KW-0378">Hydrolase</keyword>
<gene>
    <name evidence="6" type="ORF">SAMN02745181_3370</name>
</gene>
<dbReference type="Proteomes" id="UP000184510">
    <property type="component" value="Unassembled WGS sequence"/>
</dbReference>
<dbReference type="GO" id="GO:0016787">
    <property type="term" value="F:hydrolase activity"/>
    <property type="evidence" value="ECO:0007669"/>
    <property type="project" value="UniProtKB-KW"/>
</dbReference>
<organism evidence="6 7">
    <name type="scientific">Rubritalea squalenifaciens DSM 18772</name>
    <dbReference type="NCBI Taxonomy" id="1123071"/>
    <lineage>
        <taxon>Bacteria</taxon>
        <taxon>Pseudomonadati</taxon>
        <taxon>Verrucomicrobiota</taxon>
        <taxon>Verrucomicrobiia</taxon>
        <taxon>Verrucomicrobiales</taxon>
        <taxon>Rubritaleaceae</taxon>
        <taxon>Rubritalea</taxon>
    </lineage>
</organism>
<dbReference type="PANTHER" id="PTHR42988:SF2">
    <property type="entry name" value="CYCLIC NUCLEOTIDE PHOSPHODIESTERASE CBUA0032-RELATED"/>
    <property type="match status" value="1"/>
</dbReference>
<dbReference type="InterPro" id="IPR029052">
    <property type="entry name" value="Metallo-depent_PP-like"/>
</dbReference>
<dbReference type="EMBL" id="FQYR01000006">
    <property type="protein sequence ID" value="SHK18450.1"/>
    <property type="molecule type" value="Genomic_DNA"/>
</dbReference>
<keyword evidence="7" id="KW-1185">Reference proteome</keyword>
<evidence type="ECO:0000313" key="6">
    <source>
        <dbReference type="EMBL" id="SHK18450.1"/>
    </source>
</evidence>
<keyword evidence="3" id="KW-0408">Iron</keyword>
<dbReference type="Gene3D" id="3.60.21.10">
    <property type="match status" value="1"/>
</dbReference>
<dbReference type="Pfam" id="PF00149">
    <property type="entry name" value="Metallophos"/>
    <property type="match status" value="1"/>
</dbReference>
<dbReference type="SUPFAM" id="SSF56300">
    <property type="entry name" value="Metallo-dependent phosphatases"/>
    <property type="match status" value="1"/>
</dbReference>
<dbReference type="OrthoDB" id="182680at2"/>
<evidence type="ECO:0000256" key="2">
    <source>
        <dbReference type="ARBA" id="ARBA00022801"/>
    </source>
</evidence>
<sequence length="315" mass="35079">MLKMLSAGACGIALPQVVLAKFGRLAKPVKLGVITDLHQDVMHDAPQRLDAFLATMKRLKPDALMQMGDFAVPKKKNQKVVDSFNQAHDTVMHVIGNHDTDGGYKKEQVLKAWGMEKRYYSKDVGGLRFLVLDGNDKGSPTHKGGYASYVGPEQVQWLEKELEAYDGPVVVASHQPLAGHYAVNNAKQIQQILSKHKDKVVISINGHSHIDCLLEIEGVHYLHINSASYYWVGGKYKHESYSKEVHAKHKYIAATCPYKESVFTMLEFDPAAGVVKVQGRMSEWVGKSPQQLNVPKIAEKEKEAVIVPGIRERTI</sequence>
<evidence type="ECO:0000256" key="1">
    <source>
        <dbReference type="ARBA" id="ARBA00022723"/>
    </source>
</evidence>
<name>A0A1M6QEA5_9BACT</name>
<evidence type="ECO:0000256" key="4">
    <source>
        <dbReference type="ARBA" id="ARBA00025742"/>
    </source>
</evidence>
<dbReference type="InterPro" id="IPR004843">
    <property type="entry name" value="Calcineurin-like_PHP"/>
</dbReference>
<dbReference type="PANTHER" id="PTHR42988">
    <property type="entry name" value="PHOSPHOHYDROLASE"/>
    <property type="match status" value="1"/>
</dbReference>
<dbReference type="STRING" id="1123071.SAMN02745181_3370"/>
<dbReference type="InterPro" id="IPR050884">
    <property type="entry name" value="CNP_phosphodiesterase-III"/>
</dbReference>
<feature type="domain" description="Calcineurin-like phosphoesterase" evidence="5">
    <location>
        <begin position="30"/>
        <end position="210"/>
    </location>
</feature>
<dbReference type="AlphaFoldDB" id="A0A1M6QEA5"/>
<accession>A0A1M6QEA5</accession>
<protein>
    <submittedName>
        <fullName evidence="6">3',5'-cyclic AMP phosphodiesterase CpdA</fullName>
    </submittedName>
</protein>
<proteinExistence type="inferred from homology"/>
<dbReference type="RefSeq" id="WP_159435025.1">
    <property type="nucleotide sequence ID" value="NZ_FQYR01000006.1"/>
</dbReference>
<dbReference type="GO" id="GO:0046872">
    <property type="term" value="F:metal ion binding"/>
    <property type="evidence" value="ECO:0007669"/>
    <property type="project" value="UniProtKB-KW"/>
</dbReference>
<evidence type="ECO:0000259" key="5">
    <source>
        <dbReference type="Pfam" id="PF00149"/>
    </source>
</evidence>
<evidence type="ECO:0000313" key="7">
    <source>
        <dbReference type="Proteomes" id="UP000184510"/>
    </source>
</evidence>
<keyword evidence="1" id="KW-0479">Metal-binding</keyword>
<comment type="similarity">
    <text evidence="4">Belongs to the cyclic nucleotide phosphodiesterase class-III family.</text>
</comment>
<dbReference type="InParanoid" id="A0A1M6QEA5"/>
<evidence type="ECO:0000256" key="3">
    <source>
        <dbReference type="ARBA" id="ARBA00023004"/>
    </source>
</evidence>